<protein>
    <submittedName>
        <fullName evidence="4">Hypothetical_protein</fullName>
    </submittedName>
</protein>
<dbReference type="EMBL" id="CAXDID020000060">
    <property type="protein sequence ID" value="CAL6009864.1"/>
    <property type="molecule type" value="Genomic_DNA"/>
</dbReference>
<evidence type="ECO:0000313" key="6">
    <source>
        <dbReference type="Proteomes" id="UP001642409"/>
    </source>
</evidence>
<reference evidence="2" key="1">
    <citation type="submission" date="2023-06" db="EMBL/GenBank/DDBJ databases">
        <authorList>
            <person name="Kurt Z."/>
        </authorList>
    </citation>
    <scope>NUCLEOTIDE SEQUENCE</scope>
</reference>
<proteinExistence type="predicted"/>
<keyword evidence="1" id="KW-0812">Transmembrane</keyword>
<dbReference type="Proteomes" id="UP001642409">
    <property type="component" value="Unassembled WGS sequence"/>
</dbReference>
<accession>A0AA86USN8</accession>
<evidence type="ECO:0000256" key="1">
    <source>
        <dbReference type="SAM" id="Phobius"/>
    </source>
</evidence>
<keyword evidence="1" id="KW-1133">Transmembrane helix</keyword>
<dbReference type="EMBL" id="CAXDID020000060">
    <property type="protein sequence ID" value="CAL6009860.1"/>
    <property type="molecule type" value="Genomic_DNA"/>
</dbReference>
<keyword evidence="6" id="KW-1185">Reference proteome</keyword>
<evidence type="ECO:0000313" key="2">
    <source>
        <dbReference type="EMBL" id="CAI9970180.1"/>
    </source>
</evidence>
<evidence type="ECO:0000313" key="4">
    <source>
        <dbReference type="EMBL" id="CAL6009860.1"/>
    </source>
</evidence>
<keyword evidence="1" id="KW-0472">Membrane</keyword>
<reference evidence="4 6" key="2">
    <citation type="submission" date="2024-07" db="EMBL/GenBank/DDBJ databases">
        <authorList>
            <person name="Akdeniz Z."/>
        </authorList>
    </citation>
    <scope>NUCLEOTIDE SEQUENCE [LARGE SCALE GENOMIC DNA]</scope>
</reference>
<dbReference type="AlphaFoldDB" id="A0AA86USN8"/>
<evidence type="ECO:0000313" key="3">
    <source>
        <dbReference type="EMBL" id="CAI9970182.1"/>
    </source>
</evidence>
<evidence type="ECO:0000313" key="5">
    <source>
        <dbReference type="EMBL" id="CAL6009864.1"/>
    </source>
</evidence>
<organism evidence="2">
    <name type="scientific">Hexamita inflata</name>
    <dbReference type="NCBI Taxonomy" id="28002"/>
    <lineage>
        <taxon>Eukaryota</taxon>
        <taxon>Metamonada</taxon>
        <taxon>Diplomonadida</taxon>
        <taxon>Hexamitidae</taxon>
        <taxon>Hexamitinae</taxon>
        <taxon>Hexamita</taxon>
    </lineage>
</organism>
<sequence>MSMYKKTSFQAFYVIICSMNSKQTLNELNSFQLICKQQQQRLQTVSRVVVNVFQVVFLYFFADFSVLAYVLFDAQQIVNRRDFVKVNYDLVGLQRLRLAVKCVYECQVHFVHRGLEKNLFCFKPVHKNGLLPGDVNLVVDLSKPVSLNRMGRGSNATDFEVVELQQAVVFTECLMLSIELNGEGVFRLRFWRV</sequence>
<dbReference type="EMBL" id="CATOUU010001068">
    <property type="protein sequence ID" value="CAI9970180.1"/>
    <property type="molecule type" value="Genomic_DNA"/>
</dbReference>
<gene>
    <name evidence="4" type="ORF">HINF_LOCUS21806</name>
    <name evidence="5" type="ORF">HINF_LOCUS21808</name>
    <name evidence="2" type="ORF">HINF_LOCUS57825</name>
    <name evidence="3" type="ORF">HINF_LOCUS57827</name>
</gene>
<name>A0AA86USN8_9EUKA</name>
<dbReference type="EMBL" id="CATOUU010001068">
    <property type="protein sequence ID" value="CAI9970182.1"/>
    <property type="molecule type" value="Genomic_DNA"/>
</dbReference>
<feature type="transmembrane region" description="Helical" evidence="1">
    <location>
        <begin position="48"/>
        <end position="72"/>
    </location>
</feature>
<comment type="caution">
    <text evidence="2">The sequence shown here is derived from an EMBL/GenBank/DDBJ whole genome shotgun (WGS) entry which is preliminary data.</text>
</comment>